<accession>A0A831JSS0</accession>
<evidence type="ECO:0000313" key="2">
    <source>
        <dbReference type="EMBL" id="HDK38637.1"/>
    </source>
</evidence>
<dbReference type="InterPro" id="IPR023213">
    <property type="entry name" value="CAT-like_dom_sf"/>
</dbReference>
<dbReference type="GO" id="GO:0006086">
    <property type="term" value="P:pyruvate decarboxylation to acetyl-CoA"/>
    <property type="evidence" value="ECO:0007669"/>
    <property type="project" value="InterPro"/>
</dbReference>
<dbReference type="Gene3D" id="3.30.559.10">
    <property type="entry name" value="Chloramphenicol acetyltransferase-like domain"/>
    <property type="match status" value="1"/>
</dbReference>
<dbReference type="InterPro" id="IPR001078">
    <property type="entry name" value="2-oxoacid_DH_actylTfrase"/>
</dbReference>
<name>A0A831JSS0_9GAMM</name>
<dbReference type="AlphaFoldDB" id="A0A831JSS0"/>
<dbReference type="EMBL" id="DRCV01000285">
    <property type="protein sequence ID" value="HDK38637.1"/>
    <property type="molecule type" value="Genomic_DNA"/>
</dbReference>
<feature type="domain" description="2-oxoacid dehydrogenase acyltransferase catalytic" evidence="1">
    <location>
        <begin position="40"/>
        <end position="238"/>
    </location>
</feature>
<protein>
    <submittedName>
        <fullName evidence="2">2-oxo acid dehydrogenase subunit E2</fullName>
    </submittedName>
</protein>
<dbReference type="Proteomes" id="UP000885822">
    <property type="component" value="Unassembled WGS sequence"/>
</dbReference>
<reference evidence="2" key="1">
    <citation type="journal article" date="2020" name="mSystems">
        <title>Genome- and Community-Level Interaction Insights into Carbon Utilization and Element Cycling Functions of Hydrothermarchaeota in Hydrothermal Sediment.</title>
        <authorList>
            <person name="Zhou Z."/>
            <person name="Liu Y."/>
            <person name="Xu W."/>
            <person name="Pan J."/>
            <person name="Luo Z.H."/>
            <person name="Li M."/>
        </authorList>
    </citation>
    <scope>NUCLEOTIDE SEQUENCE [LARGE SCALE GENOMIC DNA]</scope>
    <source>
        <strain evidence="2">HyVt-26</strain>
    </source>
</reference>
<dbReference type="PANTHER" id="PTHR23151">
    <property type="entry name" value="DIHYDROLIPOAMIDE ACETYL/SUCCINYL-TRANSFERASE-RELATED"/>
    <property type="match status" value="1"/>
</dbReference>
<dbReference type="InterPro" id="IPR045257">
    <property type="entry name" value="E2/Pdx1"/>
</dbReference>
<dbReference type="GO" id="GO:0004742">
    <property type="term" value="F:dihydrolipoyllysine-residue acetyltransferase activity"/>
    <property type="evidence" value="ECO:0007669"/>
    <property type="project" value="TreeGrafter"/>
</dbReference>
<dbReference type="GO" id="GO:0045254">
    <property type="term" value="C:pyruvate dehydrogenase complex"/>
    <property type="evidence" value="ECO:0007669"/>
    <property type="project" value="InterPro"/>
</dbReference>
<dbReference type="SUPFAM" id="SSF52777">
    <property type="entry name" value="CoA-dependent acyltransferases"/>
    <property type="match status" value="1"/>
</dbReference>
<feature type="non-terminal residue" evidence="2">
    <location>
        <position position="1"/>
    </location>
</feature>
<dbReference type="Pfam" id="PF00198">
    <property type="entry name" value="2-oxoacid_dh"/>
    <property type="match status" value="1"/>
</dbReference>
<dbReference type="PANTHER" id="PTHR23151:SF75">
    <property type="entry name" value="DIHYDROLIPOYLLYSINE-RESIDUE ACETYLTRANSFERASE COMPONENT 5 OF PYRUVATE DEHYDROGENASE COMPLEX, CHLOROPLASTIC"/>
    <property type="match status" value="1"/>
</dbReference>
<evidence type="ECO:0000259" key="1">
    <source>
        <dbReference type="Pfam" id="PF00198"/>
    </source>
</evidence>
<comment type="caution">
    <text evidence="2">The sequence shown here is derived from an EMBL/GenBank/DDBJ whole genome shotgun (WGS) entry which is preliminary data.</text>
</comment>
<proteinExistence type="predicted"/>
<organism evidence="2">
    <name type="scientific">Thiolapillus brandeum</name>
    <dbReference type="NCBI Taxonomy" id="1076588"/>
    <lineage>
        <taxon>Bacteria</taxon>
        <taxon>Pseudomonadati</taxon>
        <taxon>Pseudomonadota</taxon>
        <taxon>Gammaproteobacteria</taxon>
        <taxon>Chromatiales</taxon>
        <taxon>Sedimenticolaceae</taxon>
        <taxon>Thiolapillus</taxon>
    </lineage>
</organism>
<sequence length="241" mass="25971">PTTINPDPEGVIHAPQVIAAALPGPQPNLDAGPEWHYKLLSPMRRAIAANMSATLNTPTFRVSAELPLAALRQAAKTCQLSLTLLLARALALSVQENPLFNDVYTTAGLVTRKQINVGIAADIPGGLITPVIEDAARRPTGELAEDWRILKTKLAKQQLIPDDYEGATIYLSNLGMFDVVESFEAIVPLGATAILSVGAEKKGFASFVLSCDHRVVYGAEAARFMQTFKQLINKPGDWLKC</sequence>
<gene>
    <name evidence="2" type="ORF">ENG92_06440</name>
</gene>